<evidence type="ECO:0000256" key="1">
    <source>
        <dbReference type="ARBA" id="ARBA00022448"/>
    </source>
</evidence>
<comment type="caution">
    <text evidence="5">The sequence shown here is derived from an EMBL/GenBank/DDBJ whole genome shotgun (WGS) entry which is preliminary data.</text>
</comment>
<keyword evidence="3" id="KW-0067">ATP-binding</keyword>
<dbReference type="InterPro" id="IPR027417">
    <property type="entry name" value="P-loop_NTPase"/>
</dbReference>
<dbReference type="AlphaFoldDB" id="X1V767"/>
<proteinExistence type="predicted"/>
<sequence length="112" mass="12605">EHISDRVAVMYVGKIVEMAETEELFLNPQHPYTEALMSAVPKPDPRLKMERVILSGEVANPANPPSGCYFHPRCQYAKETCKKESPQLKEIKRGHQVSCHFAKELSLQGIVA</sequence>
<keyword evidence="2" id="KW-0547">Nucleotide-binding</keyword>
<organism evidence="5">
    <name type="scientific">marine sediment metagenome</name>
    <dbReference type="NCBI Taxonomy" id="412755"/>
    <lineage>
        <taxon>unclassified sequences</taxon>
        <taxon>metagenomes</taxon>
        <taxon>ecological metagenomes</taxon>
    </lineage>
</organism>
<dbReference type="NCBIfam" id="TIGR01727">
    <property type="entry name" value="oligo_HPY"/>
    <property type="match status" value="1"/>
</dbReference>
<dbReference type="Pfam" id="PF08352">
    <property type="entry name" value="oligo_HPY"/>
    <property type="match status" value="1"/>
</dbReference>
<protein>
    <recommendedName>
        <fullName evidence="4">Oligopeptide/dipeptide ABC transporter C-terminal domain-containing protein</fullName>
    </recommendedName>
</protein>
<dbReference type="PANTHER" id="PTHR43067:SF3">
    <property type="entry name" value="MALTOSE ABC TRANSPORTER, ATP-BINDING PROTEIN"/>
    <property type="match status" value="1"/>
</dbReference>
<dbReference type="PANTHER" id="PTHR43067">
    <property type="entry name" value="OLIGOPEPTIDE/DIPEPTIDE ABC TRANSPORTER, ATPASE SUBUNIT"/>
    <property type="match status" value="1"/>
</dbReference>
<feature type="non-terminal residue" evidence="5">
    <location>
        <position position="1"/>
    </location>
</feature>
<dbReference type="Gene3D" id="3.40.50.300">
    <property type="entry name" value="P-loop containing nucleotide triphosphate hydrolases"/>
    <property type="match status" value="1"/>
</dbReference>
<feature type="domain" description="Oligopeptide/dipeptide ABC transporter C-terminal" evidence="4">
    <location>
        <begin position="16"/>
        <end position="81"/>
    </location>
</feature>
<reference evidence="5" key="1">
    <citation type="journal article" date="2014" name="Front. Microbiol.">
        <title>High frequency of phylogenetically diverse reductive dehalogenase-homologous genes in deep subseafloor sedimentary metagenomes.</title>
        <authorList>
            <person name="Kawai M."/>
            <person name="Futagami T."/>
            <person name="Toyoda A."/>
            <person name="Takaki Y."/>
            <person name="Nishi S."/>
            <person name="Hori S."/>
            <person name="Arai W."/>
            <person name="Tsubouchi T."/>
            <person name="Morono Y."/>
            <person name="Uchiyama I."/>
            <person name="Ito T."/>
            <person name="Fujiyama A."/>
            <person name="Inagaki F."/>
            <person name="Takami H."/>
        </authorList>
    </citation>
    <scope>NUCLEOTIDE SEQUENCE</scope>
    <source>
        <strain evidence="5">Expedition CK06-06</strain>
    </source>
</reference>
<evidence type="ECO:0000256" key="2">
    <source>
        <dbReference type="ARBA" id="ARBA00022741"/>
    </source>
</evidence>
<evidence type="ECO:0000313" key="5">
    <source>
        <dbReference type="EMBL" id="GAJ11897.1"/>
    </source>
</evidence>
<dbReference type="InterPro" id="IPR013563">
    <property type="entry name" value="Oligopep_ABC_C"/>
</dbReference>
<evidence type="ECO:0000259" key="4">
    <source>
        <dbReference type="Pfam" id="PF08352"/>
    </source>
</evidence>
<name>X1V767_9ZZZZ</name>
<dbReference type="SUPFAM" id="SSF52540">
    <property type="entry name" value="P-loop containing nucleoside triphosphate hydrolases"/>
    <property type="match status" value="1"/>
</dbReference>
<accession>X1V767</accession>
<gene>
    <name evidence="5" type="ORF">S12H4_43943</name>
</gene>
<dbReference type="GO" id="GO:0015833">
    <property type="term" value="P:peptide transport"/>
    <property type="evidence" value="ECO:0007669"/>
    <property type="project" value="InterPro"/>
</dbReference>
<dbReference type="EMBL" id="BARW01027024">
    <property type="protein sequence ID" value="GAJ11897.1"/>
    <property type="molecule type" value="Genomic_DNA"/>
</dbReference>
<evidence type="ECO:0000256" key="3">
    <source>
        <dbReference type="ARBA" id="ARBA00022840"/>
    </source>
</evidence>
<keyword evidence="1" id="KW-0813">Transport</keyword>
<dbReference type="GO" id="GO:0005524">
    <property type="term" value="F:ATP binding"/>
    <property type="evidence" value="ECO:0007669"/>
    <property type="project" value="UniProtKB-KW"/>
</dbReference>